<reference evidence="7" key="1">
    <citation type="journal article" date="2019" name="Int. J. Syst. Evol. Microbiol.">
        <title>The Global Catalogue of Microorganisms (GCM) 10K type strain sequencing project: providing services to taxonomists for standard genome sequencing and annotation.</title>
        <authorList>
            <consortium name="The Broad Institute Genomics Platform"/>
            <consortium name="The Broad Institute Genome Sequencing Center for Infectious Disease"/>
            <person name="Wu L."/>
            <person name="Ma J."/>
        </authorList>
    </citation>
    <scope>NUCLEOTIDE SEQUENCE [LARGE SCALE GENOMIC DNA]</scope>
    <source>
        <strain evidence="7">KCTC 52644</strain>
    </source>
</reference>
<evidence type="ECO:0000256" key="3">
    <source>
        <dbReference type="ARBA" id="ARBA00022917"/>
    </source>
</evidence>
<dbReference type="Proteomes" id="UP001597549">
    <property type="component" value="Unassembled WGS sequence"/>
</dbReference>
<sequence length="235" mass="27587">MKLLEPQLQAEIYYLTENEGGRKSAVKSGYRGQFHYNGKDWDAPQEFIDKEICELGETVKVNIQTLSTDFHVGKFKVNQEFETREGNKVVGKGKITKILREDFNYWDGKIFLSSIDKKIKPYSDYDDLLGFKIDFEGWLNETEIIREIEFEMTGNLECMILVKCKLIAENIQPRDVAFKIIECWKTRLATSNHLYKIEMENKFNQRKNQLEIEKMVLSFATWHSIYLTGQIIVTQ</sequence>
<evidence type="ECO:0000256" key="1">
    <source>
        <dbReference type="ARBA" id="ARBA00022741"/>
    </source>
</evidence>
<evidence type="ECO:0000259" key="5">
    <source>
        <dbReference type="Pfam" id="PF03143"/>
    </source>
</evidence>
<keyword evidence="3" id="KW-0648">Protein biosynthesis</keyword>
<evidence type="ECO:0000313" key="7">
    <source>
        <dbReference type="Proteomes" id="UP001597549"/>
    </source>
</evidence>
<gene>
    <name evidence="6" type="ORF">ACFSX9_02640</name>
</gene>
<protein>
    <recommendedName>
        <fullName evidence="5">Translation elongation factor EFTu/EF1A C-terminal domain-containing protein</fullName>
    </recommendedName>
</protein>
<organism evidence="6 7">
    <name type="scientific">Flavobacterium ardleyense</name>
    <dbReference type="NCBI Taxonomy" id="2038737"/>
    <lineage>
        <taxon>Bacteria</taxon>
        <taxon>Pseudomonadati</taxon>
        <taxon>Bacteroidota</taxon>
        <taxon>Flavobacteriia</taxon>
        <taxon>Flavobacteriales</taxon>
        <taxon>Flavobacteriaceae</taxon>
        <taxon>Flavobacterium</taxon>
    </lineage>
</organism>
<evidence type="ECO:0000256" key="4">
    <source>
        <dbReference type="ARBA" id="ARBA00023134"/>
    </source>
</evidence>
<accession>A0ABW5Z468</accession>
<keyword evidence="2" id="KW-0251">Elongation factor</keyword>
<dbReference type="SUPFAM" id="SSF50465">
    <property type="entry name" value="EF-Tu/eEF-1alpha/eIF2-gamma C-terminal domain"/>
    <property type="match status" value="1"/>
</dbReference>
<keyword evidence="7" id="KW-1185">Reference proteome</keyword>
<keyword evidence="4" id="KW-0342">GTP-binding</keyword>
<name>A0ABW5Z468_9FLAO</name>
<evidence type="ECO:0000256" key="2">
    <source>
        <dbReference type="ARBA" id="ARBA00022768"/>
    </source>
</evidence>
<dbReference type="InterPro" id="IPR009001">
    <property type="entry name" value="Transl_elong_EF1A/Init_IF2_C"/>
</dbReference>
<keyword evidence="1" id="KW-0547">Nucleotide-binding</keyword>
<dbReference type="InterPro" id="IPR004160">
    <property type="entry name" value="Transl_elong_EFTu/EF1A_C"/>
</dbReference>
<comment type="caution">
    <text evidence="6">The sequence shown here is derived from an EMBL/GenBank/DDBJ whole genome shotgun (WGS) entry which is preliminary data.</text>
</comment>
<dbReference type="EMBL" id="JBHUOL010000006">
    <property type="protein sequence ID" value="MFD2907624.1"/>
    <property type="molecule type" value="Genomic_DNA"/>
</dbReference>
<dbReference type="RefSeq" id="WP_379804041.1">
    <property type="nucleotide sequence ID" value="NZ_JBHUOL010000006.1"/>
</dbReference>
<dbReference type="Pfam" id="PF03143">
    <property type="entry name" value="GTP_EFTU_D3"/>
    <property type="match status" value="1"/>
</dbReference>
<proteinExistence type="predicted"/>
<feature type="domain" description="Translation elongation factor EFTu/EF1A C-terminal" evidence="5">
    <location>
        <begin position="7"/>
        <end position="98"/>
    </location>
</feature>
<evidence type="ECO:0000313" key="6">
    <source>
        <dbReference type="EMBL" id="MFD2907624.1"/>
    </source>
</evidence>
<dbReference type="Gene3D" id="2.40.30.10">
    <property type="entry name" value="Translation factors"/>
    <property type="match status" value="1"/>
</dbReference>